<evidence type="ECO:0000313" key="2">
    <source>
        <dbReference type="Proteomes" id="UP001642360"/>
    </source>
</evidence>
<dbReference type="AlphaFoldDB" id="A0ABC8T8D1"/>
<organism evidence="1 2">
    <name type="scientific">Ilex paraguariensis</name>
    <name type="common">yerba mate</name>
    <dbReference type="NCBI Taxonomy" id="185542"/>
    <lineage>
        <taxon>Eukaryota</taxon>
        <taxon>Viridiplantae</taxon>
        <taxon>Streptophyta</taxon>
        <taxon>Embryophyta</taxon>
        <taxon>Tracheophyta</taxon>
        <taxon>Spermatophyta</taxon>
        <taxon>Magnoliopsida</taxon>
        <taxon>eudicotyledons</taxon>
        <taxon>Gunneridae</taxon>
        <taxon>Pentapetalae</taxon>
        <taxon>asterids</taxon>
        <taxon>campanulids</taxon>
        <taxon>Aquifoliales</taxon>
        <taxon>Aquifoliaceae</taxon>
        <taxon>Ilex</taxon>
    </lineage>
</organism>
<protein>
    <submittedName>
        <fullName evidence="1">Uncharacterized protein</fullName>
    </submittedName>
</protein>
<comment type="caution">
    <text evidence="1">The sequence shown here is derived from an EMBL/GenBank/DDBJ whole genome shotgun (WGS) entry which is preliminary data.</text>
</comment>
<dbReference type="InterPro" id="IPR035513">
    <property type="entry name" value="Invertase/methylesterase_inhib"/>
</dbReference>
<dbReference type="Proteomes" id="UP001642360">
    <property type="component" value="Unassembled WGS sequence"/>
</dbReference>
<sequence>MPETCIECLNSNQRSQNANKVDIASITVSSFQDCGQWFLEAKILLLGTKQEIQRGDYDMADHSVYKARGFNFNCRSEVDGGESRAVIPTGVSYEMRVFEELSEGAMRIIEQL</sequence>
<reference evidence="1 2" key="1">
    <citation type="submission" date="2024-02" db="EMBL/GenBank/DDBJ databases">
        <authorList>
            <person name="Vignale AGUSTIN F."/>
            <person name="Sosa J E."/>
            <person name="Modenutti C."/>
        </authorList>
    </citation>
    <scope>NUCLEOTIDE SEQUENCE [LARGE SCALE GENOMIC DNA]</scope>
</reference>
<dbReference type="EMBL" id="CAUOFW020004436">
    <property type="protein sequence ID" value="CAK9165667.1"/>
    <property type="molecule type" value="Genomic_DNA"/>
</dbReference>
<keyword evidence="2" id="KW-1185">Reference proteome</keyword>
<name>A0ABC8T8D1_9AQUA</name>
<accession>A0ABC8T8D1</accession>
<dbReference type="SUPFAM" id="SSF101148">
    <property type="entry name" value="Plant invertase/pectin methylesterase inhibitor"/>
    <property type="match status" value="1"/>
</dbReference>
<gene>
    <name evidence="1" type="ORF">ILEXP_LOCUS34840</name>
</gene>
<evidence type="ECO:0000313" key="1">
    <source>
        <dbReference type="EMBL" id="CAK9165667.1"/>
    </source>
</evidence>
<proteinExistence type="predicted"/>